<feature type="transmembrane region" description="Helical" evidence="5">
    <location>
        <begin position="95"/>
        <end position="115"/>
    </location>
</feature>
<dbReference type="Proteomes" id="UP000270094">
    <property type="component" value="Unassembled WGS sequence"/>
</dbReference>
<name>A0A3P7JTP3_STRVU</name>
<keyword evidence="4 5" id="KW-0472">Membrane</keyword>
<comment type="subcellular location">
    <subcellularLocation>
        <location evidence="1">Membrane</location>
        <topology evidence="1">Multi-pass membrane protein</topology>
    </subcellularLocation>
</comment>
<proteinExistence type="predicted"/>
<reference evidence="6 7" key="1">
    <citation type="submission" date="2018-11" db="EMBL/GenBank/DDBJ databases">
        <authorList>
            <consortium name="Pathogen Informatics"/>
        </authorList>
    </citation>
    <scope>NUCLEOTIDE SEQUENCE [LARGE SCALE GENOMIC DNA]</scope>
</reference>
<feature type="transmembrane region" description="Helical" evidence="5">
    <location>
        <begin position="7"/>
        <end position="27"/>
    </location>
</feature>
<evidence type="ECO:0000313" key="7">
    <source>
        <dbReference type="Proteomes" id="UP000270094"/>
    </source>
</evidence>
<feature type="transmembrane region" description="Helical" evidence="5">
    <location>
        <begin position="39"/>
        <end position="59"/>
    </location>
</feature>
<keyword evidence="2 5" id="KW-0812">Transmembrane</keyword>
<dbReference type="PANTHER" id="PTHR21706:SF15">
    <property type="entry name" value="TRANSMEMBRANE PROTEIN 65"/>
    <property type="match status" value="1"/>
</dbReference>
<dbReference type="OrthoDB" id="430821at2759"/>
<dbReference type="GO" id="GO:0005739">
    <property type="term" value="C:mitochondrion"/>
    <property type="evidence" value="ECO:0007669"/>
    <property type="project" value="TreeGrafter"/>
</dbReference>
<dbReference type="PANTHER" id="PTHR21706">
    <property type="entry name" value="TRANSMEMBRANE PROTEIN 65"/>
    <property type="match status" value="1"/>
</dbReference>
<evidence type="ECO:0000313" key="6">
    <source>
        <dbReference type="EMBL" id="VDM79607.1"/>
    </source>
</evidence>
<dbReference type="AlphaFoldDB" id="A0A3P7JTP3"/>
<keyword evidence="7" id="KW-1185">Reference proteome</keyword>
<dbReference type="EMBL" id="UYYB01105716">
    <property type="protein sequence ID" value="VDM79607.1"/>
    <property type="molecule type" value="Genomic_DNA"/>
</dbReference>
<protein>
    <submittedName>
        <fullName evidence="6">Uncharacterized protein</fullName>
    </submittedName>
</protein>
<dbReference type="GO" id="GO:0016020">
    <property type="term" value="C:membrane"/>
    <property type="evidence" value="ECO:0007669"/>
    <property type="project" value="UniProtKB-SubCell"/>
</dbReference>
<accession>A0A3P7JTP3</accession>
<evidence type="ECO:0000256" key="5">
    <source>
        <dbReference type="SAM" id="Phobius"/>
    </source>
</evidence>
<evidence type="ECO:0000256" key="4">
    <source>
        <dbReference type="ARBA" id="ARBA00023136"/>
    </source>
</evidence>
<organism evidence="6 7">
    <name type="scientific">Strongylus vulgaris</name>
    <name type="common">Blood worm</name>
    <dbReference type="NCBI Taxonomy" id="40348"/>
    <lineage>
        <taxon>Eukaryota</taxon>
        <taxon>Metazoa</taxon>
        <taxon>Ecdysozoa</taxon>
        <taxon>Nematoda</taxon>
        <taxon>Chromadorea</taxon>
        <taxon>Rhabditida</taxon>
        <taxon>Rhabditina</taxon>
        <taxon>Rhabditomorpha</taxon>
        <taxon>Strongyloidea</taxon>
        <taxon>Strongylidae</taxon>
        <taxon>Strongylus</taxon>
    </lineage>
</organism>
<evidence type="ECO:0000256" key="2">
    <source>
        <dbReference type="ARBA" id="ARBA00022692"/>
    </source>
</evidence>
<dbReference type="Pfam" id="PF10507">
    <property type="entry name" value="TMEM65"/>
    <property type="match status" value="1"/>
</dbReference>
<gene>
    <name evidence="6" type="ORF">SVUK_LOCUS14605</name>
</gene>
<dbReference type="InterPro" id="IPR019537">
    <property type="entry name" value="TMEM65"/>
</dbReference>
<sequence length="187" mass="21055">MQPQIKYATLIPYFVLGLLDTSLLIFLGQSINSTFAGVYGLSIMGAAALGNVLTNVLLLQTQIHFGHLVGKFGLKLPVLSAEQVHNKDFETVRNFAKTLGLVVGCLCGMFPLLFYNNLTQEELERKEKAQRLRRGAPIDDDEMMQMADKMVEEQRKAEEEERLKNSYSYKLGEIAQNVIEFFTESAE</sequence>
<evidence type="ECO:0000256" key="3">
    <source>
        <dbReference type="ARBA" id="ARBA00022989"/>
    </source>
</evidence>
<evidence type="ECO:0000256" key="1">
    <source>
        <dbReference type="ARBA" id="ARBA00004141"/>
    </source>
</evidence>
<keyword evidence="3 5" id="KW-1133">Transmembrane helix</keyword>